<gene>
    <name evidence="3" type="primary">R1A1-elementORF2_432</name>
    <name evidence="3" type="ORF">AVEN_96315_1</name>
</gene>
<dbReference type="Pfam" id="PF00078">
    <property type="entry name" value="RVT_1"/>
    <property type="match status" value="1"/>
</dbReference>
<dbReference type="CDD" id="cd09276">
    <property type="entry name" value="Rnase_HI_RT_non_LTR"/>
    <property type="match status" value="1"/>
</dbReference>
<evidence type="ECO:0000259" key="1">
    <source>
        <dbReference type="PROSITE" id="PS50878"/>
    </source>
</evidence>
<dbReference type="GO" id="GO:0042575">
    <property type="term" value="C:DNA polymerase complex"/>
    <property type="evidence" value="ECO:0007669"/>
    <property type="project" value="UniProtKB-ARBA"/>
</dbReference>
<dbReference type="CDD" id="cd01650">
    <property type="entry name" value="RT_nLTR_like"/>
    <property type="match status" value="1"/>
</dbReference>
<dbReference type="AlphaFoldDB" id="A0A4Y2INS4"/>
<evidence type="ECO:0000313" key="4">
    <source>
        <dbReference type="Proteomes" id="UP000499080"/>
    </source>
</evidence>
<evidence type="ECO:0000259" key="2">
    <source>
        <dbReference type="PROSITE" id="PS50879"/>
    </source>
</evidence>
<dbReference type="Gene3D" id="3.30.420.10">
    <property type="entry name" value="Ribonuclease H-like superfamily/Ribonuclease H"/>
    <property type="match status" value="1"/>
</dbReference>
<dbReference type="GO" id="GO:0071897">
    <property type="term" value="P:DNA biosynthetic process"/>
    <property type="evidence" value="ECO:0007669"/>
    <property type="project" value="UniProtKB-ARBA"/>
</dbReference>
<feature type="domain" description="Reverse transcriptase" evidence="1">
    <location>
        <begin position="125"/>
        <end position="376"/>
    </location>
</feature>
<organism evidence="3 4">
    <name type="scientific">Araneus ventricosus</name>
    <name type="common">Orbweaver spider</name>
    <name type="synonym">Epeira ventricosa</name>
    <dbReference type="NCBI Taxonomy" id="182803"/>
    <lineage>
        <taxon>Eukaryota</taxon>
        <taxon>Metazoa</taxon>
        <taxon>Ecdysozoa</taxon>
        <taxon>Arthropoda</taxon>
        <taxon>Chelicerata</taxon>
        <taxon>Arachnida</taxon>
        <taxon>Araneae</taxon>
        <taxon>Araneomorphae</taxon>
        <taxon>Entelegynae</taxon>
        <taxon>Araneoidea</taxon>
        <taxon>Araneidae</taxon>
        <taxon>Araneus</taxon>
    </lineage>
</organism>
<name>A0A4Y2INS4_ARAVE</name>
<dbReference type="InterPro" id="IPR002156">
    <property type="entry name" value="RNaseH_domain"/>
</dbReference>
<dbReference type="InterPro" id="IPR036397">
    <property type="entry name" value="RNaseH_sf"/>
</dbReference>
<dbReference type="InterPro" id="IPR000477">
    <property type="entry name" value="RT_dom"/>
</dbReference>
<dbReference type="PROSITE" id="PS50879">
    <property type="entry name" value="RNASE_H_1"/>
    <property type="match status" value="1"/>
</dbReference>
<dbReference type="InterPro" id="IPR012337">
    <property type="entry name" value="RNaseH-like_sf"/>
</dbReference>
<reference evidence="3 4" key="1">
    <citation type="journal article" date="2019" name="Sci. Rep.">
        <title>Orb-weaving spider Araneus ventricosus genome elucidates the spidroin gene catalogue.</title>
        <authorList>
            <person name="Kono N."/>
            <person name="Nakamura H."/>
            <person name="Ohtoshi R."/>
            <person name="Moran D.A.P."/>
            <person name="Shinohara A."/>
            <person name="Yoshida Y."/>
            <person name="Fujiwara M."/>
            <person name="Mori M."/>
            <person name="Tomita M."/>
            <person name="Arakawa K."/>
        </authorList>
    </citation>
    <scope>NUCLEOTIDE SEQUENCE [LARGE SCALE GENOMIC DNA]</scope>
</reference>
<evidence type="ECO:0000313" key="3">
    <source>
        <dbReference type="EMBL" id="GBM79458.1"/>
    </source>
</evidence>
<evidence type="ECO:0008006" key="5">
    <source>
        <dbReference type="Google" id="ProtNLM"/>
    </source>
</evidence>
<dbReference type="EMBL" id="BGPR01002822">
    <property type="protein sequence ID" value="GBM79458.1"/>
    <property type="molecule type" value="Genomic_DNA"/>
</dbReference>
<dbReference type="Pfam" id="PF00075">
    <property type="entry name" value="RNase_H"/>
    <property type="match status" value="1"/>
</dbReference>
<dbReference type="GO" id="GO:0003676">
    <property type="term" value="F:nucleic acid binding"/>
    <property type="evidence" value="ECO:0007669"/>
    <property type="project" value="InterPro"/>
</dbReference>
<dbReference type="InterPro" id="IPR043502">
    <property type="entry name" value="DNA/RNA_pol_sf"/>
</dbReference>
<comment type="caution">
    <text evidence="3">The sequence shown here is derived from an EMBL/GenBank/DDBJ whole genome shotgun (WGS) entry which is preliminary data.</text>
</comment>
<dbReference type="PROSITE" id="PS50878">
    <property type="entry name" value="RT_POL"/>
    <property type="match status" value="1"/>
</dbReference>
<feature type="domain" description="RNase H type-1" evidence="2">
    <location>
        <begin position="545"/>
        <end position="674"/>
    </location>
</feature>
<proteinExistence type="predicted"/>
<protein>
    <recommendedName>
        <fullName evidence="5">Retrovirus-related Pol polyprotein from type-1 retrotransposable element R1</fullName>
    </recommendedName>
</protein>
<accession>A0A4Y2INS4</accession>
<dbReference type="GO" id="GO:0004523">
    <property type="term" value="F:RNA-DNA hybrid ribonuclease activity"/>
    <property type="evidence" value="ECO:0007669"/>
    <property type="project" value="InterPro"/>
</dbReference>
<sequence length="816" mass="95260">MCSFRNFLEKLVSKNNLGLVKDVLKIGNIELRIEKIKLANGNYIENFKVCRNFIIKSHFPYVQKDNVEINFEEREEYPAFTLDEVEMCIDKMKKGKAPGEDGFTLGIIKEIYLADPVWFVELLNNCLNFGYFPGLWKESRIVLIPKANKDLSSYESYRPICPLAIWGKILDKLMTQRLVVFLEANNLLDRRQYGFREGKGTLIALKEVSKFVTSAKNDGLVSCMISLDIKNAFNSINWTDIMQLLIKYKVPLKLLKLFNSFLSERTVVLEDGTRWEYNVGVPQGSSCGPILWLLVTNEALRSFNENENVLVQVFADDFVILLKATASYKFSDMSKDIMLQFEQWANTYNLKFSESKSKYIMFKVSKNITHFPGIYLYEKRISYTNELKYLGIVFDPGFTFMTHLNRVQEKIIKINEKLRRIIRATWGIRPETTKEIYLTILERIILYGVEIWYRDKVKMNMKLLQIQRYPLLSITRTYKTTSNEALQDLSGCIPLDLKAQMQVEINSKIRGVVSFSDPSVIVFEEEEKIPPWEVIRISWNFFLDVNKHFSIFTDGSKMNGRVGCAFVLYVDNIETDSFMFRLSDNCSVFMAEVYAIHKAVDEIRIRNLDCVDIVSDSRSALMALNSLRERRNFINEIKRKVISHQGTINFKWVRAHRGTVGNERADVLTKIACEKETVDVFFDSTKAEIKYESKRQALSLWQERWTLSRKGTTTKKFFNKVSLKRVKGDFYINQIYTGHGIFRTYQNRFFDKSIECHCGEAVGDAEQVLLRCKLWEPDREPLRLNFNLSLLELLRVEKFRQFCRFVIQSLLNLEIT</sequence>
<keyword evidence="4" id="KW-1185">Reference proteome</keyword>
<dbReference type="Proteomes" id="UP000499080">
    <property type="component" value="Unassembled WGS sequence"/>
</dbReference>
<dbReference type="OrthoDB" id="411871at2759"/>
<dbReference type="SUPFAM" id="SSF53098">
    <property type="entry name" value="Ribonuclease H-like"/>
    <property type="match status" value="1"/>
</dbReference>
<dbReference type="SUPFAM" id="SSF56672">
    <property type="entry name" value="DNA/RNA polymerases"/>
    <property type="match status" value="1"/>
</dbReference>
<dbReference type="PANTHER" id="PTHR19446">
    <property type="entry name" value="REVERSE TRANSCRIPTASES"/>
    <property type="match status" value="1"/>
</dbReference>